<evidence type="ECO:0000256" key="2">
    <source>
        <dbReference type="ARBA" id="ARBA00008392"/>
    </source>
</evidence>
<dbReference type="GO" id="GO:0016020">
    <property type="term" value="C:membrane"/>
    <property type="evidence" value="ECO:0007669"/>
    <property type="project" value="GOC"/>
</dbReference>
<dbReference type="PANTHER" id="PTHR13693:SF2">
    <property type="entry name" value="SERINE PALMITOYLTRANSFERASE 1"/>
    <property type="match status" value="1"/>
</dbReference>
<evidence type="ECO:0000256" key="4">
    <source>
        <dbReference type="ARBA" id="ARBA00022898"/>
    </source>
</evidence>
<proteinExistence type="inferred from homology"/>
<dbReference type="InterPro" id="IPR015421">
    <property type="entry name" value="PyrdxlP-dep_Trfase_major"/>
</dbReference>
<evidence type="ECO:0000256" key="3">
    <source>
        <dbReference type="ARBA" id="ARBA00022679"/>
    </source>
</evidence>
<dbReference type="InterPro" id="IPR015424">
    <property type="entry name" value="PyrdxlP-dep_Trfase"/>
</dbReference>
<dbReference type="VEuPathDB" id="MicrosporidiaDB:HERIO_760"/>
<comment type="similarity">
    <text evidence="2">Belongs to the class-II pyridoxal-phosphate-dependent aminotransferase family.</text>
</comment>
<sequence>MIFNWMSIKFIKENLLVIISQVVLIFLTYILVRYRYRSPKSELILTKQEEEDLIRNNKIDSLTSYKHNDVFDKTIKYLENNEVSYKFVSTDIFNYNSKLDIKRLADKIIDNGIGTCGPRGFYGTSIDHIELEEIISVFHNKEAALVYSNSSAGKISTICCFVKPKHTVFIRDTANEIIKRAVLKSKAVVVYFKNYSDLINQLKIESNFKIIIIEDLSLMTGQYFNKINELCDKKEELGFRMILDVNYFSLKRLYNDKIDIIMGSLPFNGGYAVTTNDNIGYMRINAKAYVFSASLPVFLIEANKQFLSRLYKDSEFDNSKIRKFYKNYKNIISSVNSPIVVLKVSDAYKVQHDLISKEKILIEAFNKNYVRFYLNDDVTEKEIEKILNKYKY</sequence>
<dbReference type="VEuPathDB" id="MicrosporidiaDB:A0H76_11"/>
<reference evidence="7 8" key="1">
    <citation type="journal article" date="2017" name="Environ. Microbiol.">
        <title>Decay of the glycolytic pathway and adaptation to intranuclear parasitism within Enterocytozoonidae microsporidia.</title>
        <authorList>
            <person name="Wiredu Boakye D."/>
            <person name="Jaroenlak P."/>
            <person name="Prachumwat A."/>
            <person name="Williams T.A."/>
            <person name="Bateman K.S."/>
            <person name="Itsathitphaisarn O."/>
            <person name="Sritunyalucksana K."/>
            <person name="Paszkiewicz K.H."/>
            <person name="Moore K.A."/>
            <person name="Stentiford G.D."/>
            <person name="Williams B.A."/>
        </authorList>
    </citation>
    <scope>NUCLEOTIDE SEQUENCE [LARGE SCALE GENOMIC DNA]</scope>
    <source>
        <strain evidence="8">canceri</strain>
    </source>
</reference>
<dbReference type="GO" id="GO:0046513">
    <property type="term" value="P:ceramide biosynthetic process"/>
    <property type="evidence" value="ECO:0007669"/>
    <property type="project" value="TreeGrafter"/>
</dbReference>
<keyword evidence="6" id="KW-0812">Transmembrane</keyword>
<evidence type="ECO:0000313" key="8">
    <source>
        <dbReference type="Proteomes" id="UP000192501"/>
    </source>
</evidence>
<feature type="transmembrane region" description="Helical" evidence="6">
    <location>
        <begin position="15"/>
        <end position="32"/>
    </location>
</feature>
<evidence type="ECO:0000256" key="5">
    <source>
        <dbReference type="ARBA" id="ARBA00023315"/>
    </source>
</evidence>
<dbReference type="AlphaFoldDB" id="A0A1X0QLJ5"/>
<dbReference type="Gene3D" id="3.40.640.10">
    <property type="entry name" value="Type I PLP-dependent aspartate aminotransferase-like (Major domain)"/>
    <property type="match status" value="1"/>
</dbReference>
<dbReference type="InterPro" id="IPR050087">
    <property type="entry name" value="AON_synthase_class-II"/>
</dbReference>
<gene>
    <name evidence="7" type="primary">SPTC1</name>
    <name evidence="7" type="ORF">A0H76_11</name>
</gene>
<comment type="caution">
    <text evidence="7">The sequence shown here is derived from an EMBL/GenBank/DDBJ whole genome shotgun (WGS) entry which is preliminary data.</text>
</comment>
<dbReference type="GO" id="GO:0005783">
    <property type="term" value="C:endoplasmic reticulum"/>
    <property type="evidence" value="ECO:0007669"/>
    <property type="project" value="TreeGrafter"/>
</dbReference>
<dbReference type="GO" id="GO:0004758">
    <property type="term" value="F:serine C-palmitoyltransferase activity"/>
    <property type="evidence" value="ECO:0007669"/>
    <property type="project" value="TreeGrafter"/>
</dbReference>
<keyword evidence="6" id="KW-0472">Membrane</keyword>
<dbReference type="EMBL" id="LTAI01000001">
    <property type="protein sequence ID" value="ORE00651.1"/>
    <property type="molecule type" value="Genomic_DNA"/>
</dbReference>
<organism evidence="7 8">
    <name type="scientific">Hepatospora eriocheir</name>
    <dbReference type="NCBI Taxonomy" id="1081669"/>
    <lineage>
        <taxon>Eukaryota</taxon>
        <taxon>Fungi</taxon>
        <taxon>Fungi incertae sedis</taxon>
        <taxon>Microsporidia</taxon>
        <taxon>Hepatosporidae</taxon>
        <taxon>Hepatospora</taxon>
    </lineage>
</organism>
<comment type="cofactor">
    <cofactor evidence="1">
        <name>pyridoxal 5'-phosphate</name>
        <dbReference type="ChEBI" id="CHEBI:597326"/>
    </cofactor>
</comment>
<dbReference type="PANTHER" id="PTHR13693">
    <property type="entry name" value="CLASS II AMINOTRANSFERASE/8-AMINO-7-OXONONANOATE SYNTHASE"/>
    <property type="match status" value="1"/>
</dbReference>
<keyword evidence="3" id="KW-0808">Transferase</keyword>
<evidence type="ECO:0000256" key="1">
    <source>
        <dbReference type="ARBA" id="ARBA00001933"/>
    </source>
</evidence>
<evidence type="ECO:0000313" key="7">
    <source>
        <dbReference type="EMBL" id="ORE00651.1"/>
    </source>
</evidence>
<dbReference type="Proteomes" id="UP000192501">
    <property type="component" value="Unassembled WGS sequence"/>
</dbReference>
<protein>
    <submittedName>
        <fullName evidence="7">SPTC1</fullName>
    </submittedName>
</protein>
<dbReference type="SUPFAM" id="SSF53383">
    <property type="entry name" value="PLP-dependent transferases"/>
    <property type="match status" value="1"/>
</dbReference>
<accession>A0A1X0QLJ5</accession>
<keyword evidence="4" id="KW-0663">Pyridoxal phosphate</keyword>
<keyword evidence="6" id="KW-1133">Transmembrane helix</keyword>
<evidence type="ECO:0000256" key="6">
    <source>
        <dbReference type="SAM" id="Phobius"/>
    </source>
</evidence>
<keyword evidence="5" id="KW-0012">Acyltransferase</keyword>
<name>A0A1X0QLJ5_9MICR</name>
<dbReference type="GO" id="GO:0046512">
    <property type="term" value="P:sphingosine biosynthetic process"/>
    <property type="evidence" value="ECO:0007669"/>
    <property type="project" value="TreeGrafter"/>
</dbReference>